<sequence>MEDEKNYPSLELIFGKEKHSLIYEVNKIEYLGKIALRPTVFLALMPLFSFEKTAVNIISNEYPSYIHVEKFDYKRDEIRLCRKPNSDFENIDSNIDACMSGDDYENLWSCDSDATTLQENFLSSTKNYIMGYES</sequence>
<dbReference type="WBParaSite" id="ES5_v2.g21673.t1">
    <property type="protein sequence ID" value="ES5_v2.g21673.t1"/>
    <property type="gene ID" value="ES5_v2.g21673"/>
</dbReference>
<organism evidence="1 2">
    <name type="scientific">Panagrolaimus sp. ES5</name>
    <dbReference type="NCBI Taxonomy" id="591445"/>
    <lineage>
        <taxon>Eukaryota</taxon>
        <taxon>Metazoa</taxon>
        <taxon>Ecdysozoa</taxon>
        <taxon>Nematoda</taxon>
        <taxon>Chromadorea</taxon>
        <taxon>Rhabditida</taxon>
        <taxon>Tylenchina</taxon>
        <taxon>Panagrolaimomorpha</taxon>
        <taxon>Panagrolaimoidea</taxon>
        <taxon>Panagrolaimidae</taxon>
        <taxon>Panagrolaimus</taxon>
    </lineage>
</organism>
<name>A0AC34FVZ1_9BILA</name>
<proteinExistence type="predicted"/>
<protein>
    <submittedName>
        <fullName evidence="2">Uncharacterized protein</fullName>
    </submittedName>
</protein>
<evidence type="ECO:0000313" key="1">
    <source>
        <dbReference type="Proteomes" id="UP000887579"/>
    </source>
</evidence>
<evidence type="ECO:0000313" key="2">
    <source>
        <dbReference type="WBParaSite" id="ES5_v2.g21673.t1"/>
    </source>
</evidence>
<dbReference type="Proteomes" id="UP000887579">
    <property type="component" value="Unplaced"/>
</dbReference>
<accession>A0AC34FVZ1</accession>
<reference evidence="2" key="1">
    <citation type="submission" date="2022-11" db="UniProtKB">
        <authorList>
            <consortium name="WormBaseParasite"/>
        </authorList>
    </citation>
    <scope>IDENTIFICATION</scope>
</reference>